<protein>
    <submittedName>
        <fullName evidence="2">Uncharacterized protein</fullName>
    </submittedName>
</protein>
<feature type="compositionally biased region" description="Basic and acidic residues" evidence="1">
    <location>
        <begin position="31"/>
        <end position="45"/>
    </location>
</feature>
<evidence type="ECO:0000256" key="1">
    <source>
        <dbReference type="SAM" id="MobiDB-lite"/>
    </source>
</evidence>
<sequence>MTKANECTCPSGDGSLRHPCPAHPAVEQAGGDERDLQGTQGERDGWGPLPIVQVPWNVFDRAVMWVEDRRRYGDDGTIVDDWKALKTIQRAALAQPSPKCAACNGSGFVEFERGAVIKDCPRCHRVAQPSPAPELDFSRPLETENGEPVKWICADVIEYKSARVCVAKDTGLVYSSPYIGLKIRNVIPEQAKGFTHFPELVESVKQMDAMLKAEAERPEVVARVVHSNPVVLGQCGPLNANDELMTVAQHAASVARWAEMFNRVEQERDAALSRVAELDKQCRDDVARALGLRPSQERGFAWSYLLASIKSCVKASEDAAQAQHSVPEASEQEKEQGWTLDYSFVERVTDLAASRTEYTTSMEATEQVLLAARELLAAAPGKEVGHE</sequence>
<proteinExistence type="predicted"/>
<comment type="caution">
    <text evidence="2">The sequence shown here is derived from an EMBL/GenBank/DDBJ whole genome shotgun (WGS) entry which is preliminary data.</text>
</comment>
<dbReference type="Proteomes" id="UP000194857">
    <property type="component" value="Unassembled WGS sequence"/>
</dbReference>
<accession>A0A2C9WX51</accession>
<evidence type="ECO:0000313" key="3">
    <source>
        <dbReference type="Proteomes" id="UP000194857"/>
    </source>
</evidence>
<evidence type="ECO:0000313" key="2">
    <source>
        <dbReference type="EMBL" id="OTI60726.1"/>
    </source>
</evidence>
<name>A0A2C9WX51_PSEAI</name>
<dbReference type="EMBL" id="NFFZ01000008">
    <property type="protein sequence ID" value="OTI60726.1"/>
    <property type="molecule type" value="Genomic_DNA"/>
</dbReference>
<reference evidence="2 3" key="1">
    <citation type="submission" date="2017-05" db="EMBL/GenBank/DDBJ databases">
        <authorList>
            <person name="Song R."/>
            <person name="Chenine A.L."/>
            <person name="Ruprecht R.M."/>
        </authorList>
    </citation>
    <scope>NUCLEOTIDE SEQUENCE [LARGE SCALE GENOMIC DNA]</scope>
    <source>
        <strain evidence="2 3">S567_C10_BS</strain>
    </source>
</reference>
<dbReference type="AlphaFoldDB" id="A0A2C9WX51"/>
<organism evidence="2 3">
    <name type="scientific">Pseudomonas aeruginosa</name>
    <dbReference type="NCBI Taxonomy" id="287"/>
    <lineage>
        <taxon>Bacteria</taxon>
        <taxon>Pseudomonadati</taxon>
        <taxon>Pseudomonadota</taxon>
        <taxon>Gammaproteobacteria</taxon>
        <taxon>Pseudomonadales</taxon>
        <taxon>Pseudomonadaceae</taxon>
        <taxon>Pseudomonas</taxon>
    </lineage>
</organism>
<feature type="region of interest" description="Disordered" evidence="1">
    <location>
        <begin position="1"/>
        <end position="47"/>
    </location>
</feature>
<gene>
    <name evidence="2" type="ORF">CAZ10_16725</name>
</gene>
<dbReference type="RefSeq" id="WP_086250822.1">
    <property type="nucleotide sequence ID" value="NZ_NFFZ01000008.1"/>
</dbReference>